<keyword evidence="1" id="KW-1133">Transmembrane helix</keyword>
<gene>
    <name evidence="4" type="primary">Aste57867_16925</name>
    <name evidence="3" type="ORF">As57867_016867</name>
    <name evidence="4" type="ORF">ASTE57867_16925</name>
</gene>
<dbReference type="EMBL" id="CAADRA010006024">
    <property type="protein sequence ID" value="VFT93687.1"/>
    <property type="molecule type" value="Genomic_DNA"/>
</dbReference>
<dbReference type="EMBL" id="VJMH01006003">
    <property type="protein sequence ID" value="KAF0691929.1"/>
    <property type="molecule type" value="Genomic_DNA"/>
</dbReference>
<reference evidence="3" key="2">
    <citation type="submission" date="2019-06" db="EMBL/GenBank/DDBJ databases">
        <title>Genomics analysis of Aphanomyces spp. identifies a new class of oomycete effector associated with host adaptation.</title>
        <authorList>
            <person name="Gaulin E."/>
        </authorList>
    </citation>
    <scope>NUCLEOTIDE SEQUENCE</scope>
    <source>
        <strain evidence="3">CBS 578.67</strain>
    </source>
</reference>
<keyword evidence="1" id="KW-0812">Transmembrane</keyword>
<dbReference type="OrthoDB" id="75760at2759"/>
<keyword evidence="2" id="KW-0732">Signal</keyword>
<protein>
    <submittedName>
        <fullName evidence="4">Aste57867_16925 protein</fullName>
    </submittedName>
</protein>
<accession>A0A485L7C1</accession>
<evidence type="ECO:0000313" key="4">
    <source>
        <dbReference type="EMBL" id="VFT93687.1"/>
    </source>
</evidence>
<dbReference type="AlphaFoldDB" id="A0A485L7C1"/>
<evidence type="ECO:0000256" key="1">
    <source>
        <dbReference type="SAM" id="Phobius"/>
    </source>
</evidence>
<keyword evidence="5" id="KW-1185">Reference proteome</keyword>
<proteinExistence type="predicted"/>
<feature type="signal peptide" evidence="2">
    <location>
        <begin position="1"/>
        <end position="19"/>
    </location>
</feature>
<organism evidence="4 5">
    <name type="scientific">Aphanomyces stellatus</name>
    <dbReference type="NCBI Taxonomy" id="120398"/>
    <lineage>
        <taxon>Eukaryota</taxon>
        <taxon>Sar</taxon>
        <taxon>Stramenopiles</taxon>
        <taxon>Oomycota</taxon>
        <taxon>Saprolegniomycetes</taxon>
        <taxon>Saprolegniales</taxon>
        <taxon>Verrucalvaceae</taxon>
        <taxon>Aphanomyces</taxon>
    </lineage>
</organism>
<dbReference type="Proteomes" id="UP000332933">
    <property type="component" value="Unassembled WGS sequence"/>
</dbReference>
<reference evidence="4 5" key="1">
    <citation type="submission" date="2019-03" db="EMBL/GenBank/DDBJ databases">
        <authorList>
            <person name="Gaulin E."/>
            <person name="Dumas B."/>
        </authorList>
    </citation>
    <scope>NUCLEOTIDE SEQUENCE [LARGE SCALE GENOMIC DNA]</scope>
    <source>
        <strain evidence="4">CBS 568.67</strain>
    </source>
</reference>
<sequence>MLCLRVAAVFLLGVLFAHAQVPVTPFPGTSPCQQCANNPAFCNVAYKGLPGQYCGPWLSSGVKQACCCPTGARCVIPIKADSCGCDSDLEPTTSKLPFWVWILVAVGVVTLAAIVCTCCCTPSAQPEPMYVSPGGVIYQAQPVVVQPGYGYGSGYGGGQVAAGIGVGAAAGILGGVLIGEAIADANRYDGGGYDGGGYGGDGGGGGGADFGGDF</sequence>
<evidence type="ECO:0000313" key="5">
    <source>
        <dbReference type="Proteomes" id="UP000332933"/>
    </source>
</evidence>
<keyword evidence="1" id="KW-0472">Membrane</keyword>
<evidence type="ECO:0000313" key="3">
    <source>
        <dbReference type="EMBL" id="KAF0691929.1"/>
    </source>
</evidence>
<evidence type="ECO:0000256" key="2">
    <source>
        <dbReference type="SAM" id="SignalP"/>
    </source>
</evidence>
<feature type="chain" id="PRO_5036355545" evidence="2">
    <location>
        <begin position="20"/>
        <end position="214"/>
    </location>
</feature>
<name>A0A485L7C1_9STRA</name>
<feature type="transmembrane region" description="Helical" evidence="1">
    <location>
        <begin position="98"/>
        <end position="120"/>
    </location>
</feature>